<dbReference type="InterPro" id="IPR058922">
    <property type="entry name" value="WHD_DRP"/>
</dbReference>
<name>A0A6A6NBU3_HEVBR</name>
<dbReference type="InterPro" id="IPR036388">
    <property type="entry name" value="WH-like_DNA-bd_sf"/>
</dbReference>
<evidence type="ECO:0000259" key="2">
    <source>
        <dbReference type="Pfam" id="PF23559"/>
    </source>
</evidence>
<reference evidence="3 4" key="1">
    <citation type="journal article" date="2020" name="Mol. Plant">
        <title>The Chromosome-Based Rubber Tree Genome Provides New Insights into Spurge Genome Evolution and Rubber Biosynthesis.</title>
        <authorList>
            <person name="Liu J."/>
            <person name="Shi C."/>
            <person name="Shi C.C."/>
            <person name="Li W."/>
            <person name="Zhang Q.J."/>
            <person name="Zhang Y."/>
            <person name="Li K."/>
            <person name="Lu H.F."/>
            <person name="Shi C."/>
            <person name="Zhu S.T."/>
            <person name="Xiao Z.Y."/>
            <person name="Nan H."/>
            <person name="Yue Y."/>
            <person name="Zhu X.G."/>
            <person name="Wu Y."/>
            <person name="Hong X.N."/>
            <person name="Fan G.Y."/>
            <person name="Tong Y."/>
            <person name="Zhang D."/>
            <person name="Mao C.L."/>
            <person name="Liu Y.L."/>
            <person name="Hao S.J."/>
            <person name="Liu W.Q."/>
            <person name="Lv M.Q."/>
            <person name="Zhang H.B."/>
            <person name="Liu Y."/>
            <person name="Hu-Tang G.R."/>
            <person name="Wang J.P."/>
            <person name="Wang J.H."/>
            <person name="Sun Y.H."/>
            <person name="Ni S.B."/>
            <person name="Chen W.B."/>
            <person name="Zhang X.C."/>
            <person name="Jiao Y.N."/>
            <person name="Eichler E.E."/>
            <person name="Li G.H."/>
            <person name="Liu X."/>
            <person name="Gao L.Z."/>
        </authorList>
    </citation>
    <scope>NUCLEOTIDE SEQUENCE [LARGE SCALE GENOMIC DNA]</scope>
    <source>
        <strain evidence="4">cv. GT1</strain>
        <tissue evidence="3">Leaf</tissue>
    </source>
</reference>
<organism evidence="3 4">
    <name type="scientific">Hevea brasiliensis</name>
    <name type="common">Para rubber tree</name>
    <name type="synonym">Siphonia brasiliensis</name>
    <dbReference type="NCBI Taxonomy" id="3981"/>
    <lineage>
        <taxon>Eukaryota</taxon>
        <taxon>Viridiplantae</taxon>
        <taxon>Streptophyta</taxon>
        <taxon>Embryophyta</taxon>
        <taxon>Tracheophyta</taxon>
        <taxon>Spermatophyta</taxon>
        <taxon>Magnoliopsida</taxon>
        <taxon>eudicotyledons</taxon>
        <taxon>Gunneridae</taxon>
        <taxon>Pentapetalae</taxon>
        <taxon>rosids</taxon>
        <taxon>fabids</taxon>
        <taxon>Malpighiales</taxon>
        <taxon>Euphorbiaceae</taxon>
        <taxon>Crotonoideae</taxon>
        <taxon>Micrandreae</taxon>
        <taxon>Hevea</taxon>
    </lineage>
</organism>
<dbReference type="InterPro" id="IPR044974">
    <property type="entry name" value="Disease_R_plants"/>
</dbReference>
<dbReference type="AlphaFoldDB" id="A0A6A6NBU3"/>
<dbReference type="EMBL" id="JAAGAX010000002">
    <property type="protein sequence ID" value="KAF2322086.1"/>
    <property type="molecule type" value="Genomic_DNA"/>
</dbReference>
<comment type="caution">
    <text evidence="3">The sequence shown here is derived from an EMBL/GenBank/DDBJ whole genome shotgun (WGS) entry which is preliminary data.</text>
</comment>
<proteinExistence type="predicted"/>
<dbReference type="Pfam" id="PF23559">
    <property type="entry name" value="WHD_DRP"/>
    <property type="match status" value="1"/>
</dbReference>
<dbReference type="PANTHER" id="PTHR23155">
    <property type="entry name" value="DISEASE RESISTANCE PROTEIN RP"/>
    <property type="match status" value="1"/>
</dbReference>
<feature type="domain" description="Disease resistance protein winged helix" evidence="2">
    <location>
        <begin position="36"/>
        <end position="100"/>
    </location>
</feature>
<keyword evidence="1" id="KW-0677">Repeat</keyword>
<evidence type="ECO:0000256" key="1">
    <source>
        <dbReference type="ARBA" id="ARBA00022737"/>
    </source>
</evidence>
<protein>
    <recommendedName>
        <fullName evidence="2">Disease resistance protein winged helix domain-containing protein</fullName>
    </recommendedName>
</protein>
<dbReference type="Proteomes" id="UP000467840">
    <property type="component" value="Chromosome 11"/>
</dbReference>
<evidence type="ECO:0000313" key="3">
    <source>
        <dbReference type="EMBL" id="KAF2322086.1"/>
    </source>
</evidence>
<dbReference type="Gene3D" id="1.10.10.10">
    <property type="entry name" value="Winged helix-like DNA-binding domain superfamily/Winged helix DNA-binding domain"/>
    <property type="match status" value="1"/>
</dbReference>
<sequence>MLGQLNQNEEPWSEVLEDINNYLPLCLRRCLFYFGLFPADYKIPTRTLIVLWVAEGLGRQQGDEKTPELVAEECLGELVNHNMVQVTEKKLNGKITTCHLPEAVRVYWFAKAKEANFLQGHTNITGVIRRLADLVDPNDAIFDHIHGNSTASLCSCYSDVVPFLSFDTREGNVPGEDIRNFLDRSISSNCFHFLWVLVLENVYKPKLPKAIGKKMLCSYGGFPKLEVLKFKKMEPLEEWNVEKGALPSLKSLESTDVEI</sequence>
<accession>A0A6A6NBU3</accession>
<dbReference type="GO" id="GO:0098542">
    <property type="term" value="P:defense response to other organism"/>
    <property type="evidence" value="ECO:0007669"/>
    <property type="project" value="TreeGrafter"/>
</dbReference>
<dbReference type="PANTHER" id="PTHR23155:SF955">
    <property type="entry name" value="AAA+ ATPASE DOMAIN-CONTAINING PROTEIN"/>
    <property type="match status" value="1"/>
</dbReference>
<keyword evidence="4" id="KW-1185">Reference proteome</keyword>
<evidence type="ECO:0000313" key="4">
    <source>
        <dbReference type="Proteomes" id="UP000467840"/>
    </source>
</evidence>
<gene>
    <name evidence="3" type="ORF">GH714_006478</name>
</gene>